<feature type="compositionally biased region" description="Basic residues" evidence="1">
    <location>
        <begin position="125"/>
        <end position="134"/>
    </location>
</feature>
<dbReference type="EMBL" id="JACDTQ010001059">
    <property type="protein sequence ID" value="KAF5924091.1"/>
    <property type="molecule type" value="Genomic_DNA"/>
</dbReference>
<comment type="caution">
    <text evidence="2">The sequence shown here is derived from an EMBL/GenBank/DDBJ whole genome shotgun (WGS) entry which is preliminary data.</text>
</comment>
<proteinExistence type="predicted"/>
<evidence type="ECO:0000313" key="2">
    <source>
        <dbReference type="EMBL" id="KAF5924091.1"/>
    </source>
</evidence>
<reference evidence="2 3" key="1">
    <citation type="journal article" date="2020" name="Mol. Biol. Evol.">
        <title>Interspecific Gene Flow and the Evolution of Specialization in Black and White Rhinoceros.</title>
        <authorList>
            <person name="Moodley Y."/>
            <person name="Westbury M.V."/>
            <person name="Russo I.M."/>
            <person name="Gopalakrishnan S."/>
            <person name="Rakotoarivelo A."/>
            <person name="Olsen R.A."/>
            <person name="Prost S."/>
            <person name="Tunstall T."/>
            <person name="Ryder O.A."/>
            <person name="Dalen L."/>
            <person name="Bruford M.W."/>
        </authorList>
    </citation>
    <scope>NUCLEOTIDE SEQUENCE [LARGE SCALE GENOMIC DNA]</scope>
    <source>
        <strain evidence="2">SBR-YM</strain>
        <tissue evidence="2">Skin</tissue>
    </source>
</reference>
<keyword evidence="3" id="KW-1185">Reference proteome</keyword>
<sequence>MALSTPQMISRVGGGPICGDCCVPATASAGCPGVPDVGDWPGPLPTLRRTSPETCPSLSGQTLGVITGGLCSAPALNMSLEDTGSLVLLERLGRERERLGLQPYLPNPKPSPSRTDDAPPGARGAKGKRREGRK</sequence>
<evidence type="ECO:0000256" key="1">
    <source>
        <dbReference type="SAM" id="MobiDB-lite"/>
    </source>
</evidence>
<accession>A0A7J7F7W4</accession>
<organism evidence="2 3">
    <name type="scientific">Diceros bicornis minor</name>
    <name type="common">South-central black rhinoceros</name>
    <dbReference type="NCBI Taxonomy" id="77932"/>
    <lineage>
        <taxon>Eukaryota</taxon>
        <taxon>Metazoa</taxon>
        <taxon>Chordata</taxon>
        <taxon>Craniata</taxon>
        <taxon>Vertebrata</taxon>
        <taxon>Euteleostomi</taxon>
        <taxon>Mammalia</taxon>
        <taxon>Eutheria</taxon>
        <taxon>Laurasiatheria</taxon>
        <taxon>Perissodactyla</taxon>
        <taxon>Rhinocerotidae</taxon>
        <taxon>Diceros</taxon>
    </lineage>
</organism>
<dbReference type="Proteomes" id="UP000551758">
    <property type="component" value="Unassembled WGS sequence"/>
</dbReference>
<dbReference type="AlphaFoldDB" id="A0A7J7F7W4"/>
<protein>
    <submittedName>
        <fullName evidence="2">Uncharacterized protein</fullName>
    </submittedName>
</protein>
<name>A0A7J7F7W4_DICBM</name>
<evidence type="ECO:0000313" key="3">
    <source>
        <dbReference type="Proteomes" id="UP000551758"/>
    </source>
</evidence>
<feature type="region of interest" description="Disordered" evidence="1">
    <location>
        <begin position="99"/>
        <end position="134"/>
    </location>
</feature>
<gene>
    <name evidence="2" type="ORF">HPG69_018024</name>
</gene>